<evidence type="ECO:0000259" key="8">
    <source>
        <dbReference type="SMART" id="SM00829"/>
    </source>
</evidence>
<evidence type="ECO:0000313" key="10">
    <source>
        <dbReference type="Proteomes" id="UP000192578"/>
    </source>
</evidence>
<evidence type="ECO:0000256" key="6">
    <source>
        <dbReference type="ARBA" id="ARBA00022884"/>
    </source>
</evidence>
<dbReference type="InterPro" id="IPR002364">
    <property type="entry name" value="Quin_OxRdtase/zeta-crystal_CS"/>
</dbReference>
<evidence type="ECO:0000256" key="5">
    <source>
        <dbReference type="ARBA" id="ARBA00022857"/>
    </source>
</evidence>
<dbReference type="Gene3D" id="3.90.180.10">
    <property type="entry name" value="Medium-chain alcohol dehydrogenases, catalytic domain"/>
    <property type="match status" value="1"/>
</dbReference>
<dbReference type="PANTHER" id="PTHR44154">
    <property type="entry name" value="QUINONE OXIDOREDUCTASE"/>
    <property type="match status" value="1"/>
</dbReference>
<gene>
    <name evidence="9" type="ORF">BV898_05873</name>
</gene>
<dbReference type="CDD" id="cd08253">
    <property type="entry name" value="zeta_crystallin"/>
    <property type="match status" value="1"/>
</dbReference>
<keyword evidence="4" id="KW-0963">Cytoplasm</keyword>
<organism evidence="9 10">
    <name type="scientific">Hypsibius exemplaris</name>
    <name type="common">Freshwater tardigrade</name>
    <dbReference type="NCBI Taxonomy" id="2072580"/>
    <lineage>
        <taxon>Eukaryota</taxon>
        <taxon>Metazoa</taxon>
        <taxon>Ecdysozoa</taxon>
        <taxon>Tardigrada</taxon>
        <taxon>Eutardigrada</taxon>
        <taxon>Parachela</taxon>
        <taxon>Hypsibioidea</taxon>
        <taxon>Hypsibiidae</taxon>
        <taxon>Hypsibius</taxon>
    </lineage>
</organism>
<dbReference type="GO" id="GO:0003730">
    <property type="term" value="F:mRNA 3'-UTR binding"/>
    <property type="evidence" value="ECO:0007669"/>
    <property type="project" value="TreeGrafter"/>
</dbReference>
<comment type="similarity">
    <text evidence="2">Belongs to the zinc-containing alcohol dehydrogenase family. Quinone oxidoreductase subfamily.</text>
</comment>
<dbReference type="GO" id="GO:0008270">
    <property type="term" value="F:zinc ion binding"/>
    <property type="evidence" value="ECO:0007669"/>
    <property type="project" value="InterPro"/>
</dbReference>
<evidence type="ECO:0000256" key="1">
    <source>
        <dbReference type="ARBA" id="ARBA00004496"/>
    </source>
</evidence>
<keyword evidence="6" id="KW-0694">RNA-binding</keyword>
<dbReference type="SMART" id="SM00829">
    <property type="entry name" value="PKS_ER"/>
    <property type="match status" value="1"/>
</dbReference>
<dbReference type="PANTHER" id="PTHR44154:SF1">
    <property type="entry name" value="QUINONE OXIDOREDUCTASE"/>
    <property type="match status" value="1"/>
</dbReference>
<protein>
    <submittedName>
        <fullName evidence="9">Quinone oxidoreductase</fullName>
    </submittedName>
</protein>
<dbReference type="EMBL" id="MTYJ01000033">
    <property type="protein sequence ID" value="OQV20080.1"/>
    <property type="molecule type" value="Genomic_DNA"/>
</dbReference>
<dbReference type="FunFam" id="3.40.50.720:FF:000244">
    <property type="entry name" value="quinone oxidoreductase"/>
    <property type="match status" value="1"/>
</dbReference>
<evidence type="ECO:0000256" key="7">
    <source>
        <dbReference type="ARBA" id="ARBA00022990"/>
    </source>
</evidence>
<dbReference type="InterPro" id="IPR036291">
    <property type="entry name" value="NAD(P)-bd_dom_sf"/>
</dbReference>
<dbReference type="PROSITE" id="PS01162">
    <property type="entry name" value="QOR_ZETA_CRYSTAL"/>
    <property type="match status" value="1"/>
</dbReference>
<comment type="caution">
    <text evidence="9">The sequence shown here is derived from an EMBL/GenBank/DDBJ whole genome shotgun (WGS) entry which is preliminary data.</text>
</comment>
<dbReference type="Pfam" id="PF00107">
    <property type="entry name" value="ADH_zinc_N"/>
    <property type="match status" value="1"/>
</dbReference>
<evidence type="ECO:0000256" key="2">
    <source>
        <dbReference type="ARBA" id="ARBA00010371"/>
    </source>
</evidence>
<dbReference type="InterPro" id="IPR020843">
    <property type="entry name" value="ER"/>
</dbReference>
<dbReference type="OrthoDB" id="3941538at2759"/>
<feature type="domain" description="Enoyl reductase (ER)" evidence="8">
    <location>
        <begin position="10"/>
        <end position="322"/>
    </location>
</feature>
<keyword evidence="5" id="KW-0521">NADP</keyword>
<comment type="subcellular location">
    <subcellularLocation>
        <location evidence="1">Cytoplasm</location>
    </subcellularLocation>
</comment>
<dbReference type="GO" id="GO:0070402">
    <property type="term" value="F:NADPH binding"/>
    <property type="evidence" value="ECO:0007669"/>
    <property type="project" value="TreeGrafter"/>
</dbReference>
<comment type="subunit">
    <text evidence="3">Homotetramer.</text>
</comment>
<keyword evidence="7" id="KW-0007">Acetylation</keyword>
<evidence type="ECO:0000256" key="4">
    <source>
        <dbReference type="ARBA" id="ARBA00022490"/>
    </source>
</evidence>
<dbReference type="InterPro" id="IPR011032">
    <property type="entry name" value="GroES-like_sf"/>
</dbReference>
<dbReference type="SUPFAM" id="SSF50129">
    <property type="entry name" value="GroES-like"/>
    <property type="match status" value="1"/>
</dbReference>
<dbReference type="Pfam" id="PF08240">
    <property type="entry name" value="ADH_N"/>
    <property type="match status" value="1"/>
</dbReference>
<dbReference type="InterPro" id="IPR013154">
    <property type="entry name" value="ADH-like_N"/>
</dbReference>
<name>A0A1W0WXZ2_HYPEX</name>
<evidence type="ECO:0000313" key="9">
    <source>
        <dbReference type="EMBL" id="OQV20080.1"/>
    </source>
</evidence>
<dbReference type="AlphaFoldDB" id="A0A1W0WXZ2"/>
<dbReference type="InterPro" id="IPR051603">
    <property type="entry name" value="Zinc-ADH_QOR/CCCR"/>
</dbReference>
<dbReference type="SUPFAM" id="SSF51735">
    <property type="entry name" value="NAD(P)-binding Rossmann-fold domains"/>
    <property type="match status" value="1"/>
</dbReference>
<dbReference type="InterPro" id="IPR013149">
    <property type="entry name" value="ADH-like_C"/>
</dbReference>
<proteinExistence type="inferred from homology"/>
<dbReference type="GO" id="GO:0003960">
    <property type="term" value="F:quinone reductase (NADPH) activity"/>
    <property type="evidence" value="ECO:0007669"/>
    <property type="project" value="TreeGrafter"/>
</dbReference>
<keyword evidence="10" id="KW-1185">Reference proteome</keyword>
<dbReference type="Proteomes" id="UP000192578">
    <property type="component" value="Unassembled WGS sequence"/>
</dbReference>
<evidence type="ECO:0000256" key="3">
    <source>
        <dbReference type="ARBA" id="ARBA00011881"/>
    </source>
</evidence>
<accession>A0A1W0WXZ2</accession>
<reference evidence="10" key="1">
    <citation type="submission" date="2017-01" db="EMBL/GenBank/DDBJ databases">
        <title>Comparative genomics of anhydrobiosis in the tardigrade Hypsibius dujardini.</title>
        <authorList>
            <person name="Yoshida Y."/>
            <person name="Koutsovoulos G."/>
            <person name="Laetsch D."/>
            <person name="Stevens L."/>
            <person name="Kumar S."/>
            <person name="Horikawa D."/>
            <person name="Ishino K."/>
            <person name="Komine S."/>
            <person name="Tomita M."/>
            <person name="Blaxter M."/>
            <person name="Arakawa K."/>
        </authorList>
    </citation>
    <scope>NUCLEOTIDE SEQUENCE [LARGE SCALE GENOMIC DNA]</scope>
    <source>
        <strain evidence="10">Z151</strain>
    </source>
</reference>
<dbReference type="Gene3D" id="3.40.50.720">
    <property type="entry name" value="NAD(P)-binding Rossmann-like Domain"/>
    <property type="match status" value="1"/>
</dbReference>
<dbReference type="GO" id="GO:0005829">
    <property type="term" value="C:cytosol"/>
    <property type="evidence" value="ECO:0007669"/>
    <property type="project" value="TreeGrafter"/>
</dbReference>
<sequence length="324" mass="34041">MQAIRVSKYGGPEELRLETVPIPTPSAKQILIQVKAVGVNPVETYVRAGAQLPFNPVLTYTPGSDAAGVVAAIGAEITNVKVGDRVYTCETRHLTGAYAQYMLAPPSKVFLLPDRLSFSQGAALGIPYFTVIRALKQARWKSGQRVLIHGASGGVGLAACQVAKAWGLDVVGTAGTDEGLALVKSAGARVVLNHRDPHHAANLKNAADGKGFDIILEMQASTNLPLDIDVVAPFGTVVIIGNRGEVPINPGAIVGKESFITAVLLLLATDEDFVEMGAQLAEGLKAGYIDPIIDQEFPLERAPEAHKAIMDASAGSKGKIVLLP</sequence>